<proteinExistence type="predicted"/>
<evidence type="ECO:0000313" key="1">
    <source>
        <dbReference type="EMBL" id="AXA67742.1"/>
    </source>
</evidence>
<dbReference type="EMBL" id="CP022198">
    <property type="protein sequence ID" value="AXA67742.1"/>
    <property type="molecule type" value="Genomic_DNA"/>
</dbReference>
<dbReference type="AlphaFoldDB" id="A0A2Z5ACZ0"/>
<organism evidence="1 2">
    <name type="scientific">Pseudomonas oryzihabitans</name>
    <dbReference type="NCBI Taxonomy" id="47885"/>
    <lineage>
        <taxon>Bacteria</taxon>
        <taxon>Pseudomonadati</taxon>
        <taxon>Pseudomonadota</taxon>
        <taxon>Gammaproteobacteria</taxon>
        <taxon>Pseudomonadales</taxon>
        <taxon>Pseudomonadaceae</taxon>
        <taxon>Pseudomonas</taxon>
    </lineage>
</organism>
<name>A0A2Z5ACZ0_9PSED</name>
<protein>
    <submittedName>
        <fullName evidence="1">Uncharacterized protein</fullName>
    </submittedName>
</protein>
<gene>
    <name evidence="1" type="ORF">CE139_18605</name>
</gene>
<dbReference type="RefSeq" id="WP_208691818.1">
    <property type="nucleotide sequence ID" value="NZ_CP022198.1"/>
</dbReference>
<dbReference type="Proteomes" id="UP000250579">
    <property type="component" value="Chromosome"/>
</dbReference>
<evidence type="ECO:0000313" key="2">
    <source>
        <dbReference type="Proteomes" id="UP000250579"/>
    </source>
</evidence>
<sequence length="155" mass="17300">MDQLSLTSQDRDWLNEYAEVLRQRFDFAYWQLLPDCGTSSQSLAASTPVWFNGQYVKAKDLLAEIEQGVPYSQVFEVWESRVYGEVMDTCCSLDAFDTKVLMVASGFHNRNADQTYAVVAEAHDEAYEALYGAQRITVDAAAPVANPAIAPPAFE</sequence>
<reference evidence="1 2" key="1">
    <citation type="submission" date="2017-06" db="EMBL/GenBank/DDBJ databases">
        <title>Evolution towards high GC content and high-temperature stress adaptation in endophytic Pseudomonas oryzihabitans impacted its plant-growth promoting traits.</title>
        <authorList>
            <person name="Nascimento F.X."/>
        </authorList>
    </citation>
    <scope>NUCLEOTIDE SEQUENCE [LARGE SCALE GENOMIC DNA]</scope>
    <source>
        <strain evidence="1 2">MS8</strain>
    </source>
</reference>
<accession>A0A2Z5ACZ0</accession>